<keyword evidence="2" id="KW-1185">Reference proteome</keyword>
<dbReference type="Proteomes" id="UP001501577">
    <property type="component" value="Unassembled WGS sequence"/>
</dbReference>
<evidence type="ECO:0000313" key="2">
    <source>
        <dbReference type="Proteomes" id="UP001501577"/>
    </source>
</evidence>
<organism evidence="1 2">
    <name type="scientific">Tetragenococcus solitarius</name>
    <dbReference type="NCBI Taxonomy" id="71453"/>
    <lineage>
        <taxon>Bacteria</taxon>
        <taxon>Bacillati</taxon>
        <taxon>Bacillota</taxon>
        <taxon>Bacilli</taxon>
        <taxon>Lactobacillales</taxon>
        <taxon>Enterococcaceae</taxon>
        <taxon>Tetragenococcus</taxon>
    </lineage>
</organism>
<accession>A0ABN3Y432</accession>
<comment type="caution">
    <text evidence="1">The sequence shown here is derived from an EMBL/GenBank/DDBJ whole genome shotgun (WGS) entry which is preliminary data.</text>
</comment>
<proteinExistence type="predicted"/>
<name>A0ABN3Y432_9ENTE</name>
<gene>
    <name evidence="1" type="ORF">GCM10019998_02410</name>
</gene>
<reference evidence="2" key="1">
    <citation type="journal article" date="2019" name="Int. J. Syst. Evol. Microbiol.">
        <title>The Global Catalogue of Microorganisms (GCM) 10K type strain sequencing project: providing services to taxonomists for standard genome sequencing and annotation.</title>
        <authorList>
            <consortium name="The Broad Institute Genomics Platform"/>
            <consortium name="The Broad Institute Genome Sequencing Center for Infectious Disease"/>
            <person name="Wu L."/>
            <person name="Ma J."/>
        </authorList>
    </citation>
    <scope>NUCLEOTIDE SEQUENCE [LARGE SCALE GENOMIC DNA]</scope>
    <source>
        <strain evidence="2">JCM 8736</strain>
    </source>
</reference>
<evidence type="ECO:0000313" key="1">
    <source>
        <dbReference type="EMBL" id="GAA3009777.1"/>
    </source>
</evidence>
<dbReference type="EMBL" id="BAAAXQ010000006">
    <property type="protein sequence ID" value="GAA3009777.1"/>
    <property type="molecule type" value="Genomic_DNA"/>
</dbReference>
<sequence>MSNSHVFQFFIKLVMKEPVAKIVKERIEDGFKLFSPLYPLPKSAIYG</sequence>
<protein>
    <submittedName>
        <fullName evidence="1">Uncharacterized protein</fullName>
    </submittedName>
</protein>